<keyword evidence="1" id="KW-1003">Cell membrane</keyword>
<evidence type="ECO:0000256" key="2">
    <source>
        <dbReference type="ARBA" id="ARBA00022692"/>
    </source>
</evidence>
<evidence type="ECO:0000313" key="7">
    <source>
        <dbReference type="Proteomes" id="UP000046155"/>
    </source>
</evidence>
<dbReference type="AlphaFoldDB" id="A0A0B7MFX8"/>
<evidence type="ECO:0000313" key="6">
    <source>
        <dbReference type="EMBL" id="CEO89524.1"/>
    </source>
</evidence>
<keyword evidence="3 5" id="KW-1133">Transmembrane helix</keyword>
<feature type="transmembrane region" description="Helical" evidence="5">
    <location>
        <begin position="33"/>
        <end position="58"/>
    </location>
</feature>
<evidence type="ECO:0000256" key="3">
    <source>
        <dbReference type="ARBA" id="ARBA00022989"/>
    </source>
</evidence>
<keyword evidence="7" id="KW-1185">Reference proteome</keyword>
<organism evidence="6 7">
    <name type="scientific">Syntrophaceticus schinkii</name>
    <dbReference type="NCBI Taxonomy" id="499207"/>
    <lineage>
        <taxon>Bacteria</taxon>
        <taxon>Bacillati</taxon>
        <taxon>Bacillota</taxon>
        <taxon>Clostridia</taxon>
        <taxon>Thermoanaerobacterales</taxon>
        <taxon>Thermoanaerobacterales Family III. Incertae Sedis</taxon>
        <taxon>Syntrophaceticus</taxon>
    </lineage>
</organism>
<dbReference type="EMBL" id="CDRZ01000249">
    <property type="protein sequence ID" value="CEO89524.1"/>
    <property type="molecule type" value="Genomic_DNA"/>
</dbReference>
<protein>
    <submittedName>
        <fullName evidence="6">Sporulation protein YtaF</fullName>
    </submittedName>
</protein>
<keyword evidence="2 5" id="KW-0812">Transmembrane</keyword>
<dbReference type="PANTHER" id="PTHR35529:SF2">
    <property type="entry name" value="SPORULATION PROTEIN YTAF-RELATED"/>
    <property type="match status" value="1"/>
</dbReference>
<accession>A0A0B7MFX8</accession>
<proteinExistence type="predicted"/>
<evidence type="ECO:0000256" key="4">
    <source>
        <dbReference type="ARBA" id="ARBA00023136"/>
    </source>
</evidence>
<dbReference type="InterPro" id="IPR003810">
    <property type="entry name" value="Mntp/YtaF"/>
</dbReference>
<gene>
    <name evidence="6" type="ORF">SSCH_510003</name>
</gene>
<reference evidence="7" key="1">
    <citation type="submission" date="2015-01" db="EMBL/GenBank/DDBJ databases">
        <authorList>
            <person name="Manzoor Shahid"/>
            <person name="Zubair Saima"/>
        </authorList>
    </citation>
    <scope>NUCLEOTIDE SEQUENCE [LARGE SCALE GENOMIC DNA]</scope>
    <source>
        <strain evidence="7">Sp3</strain>
    </source>
</reference>
<sequence length="145" mass="16030">MDFGKLIFFAIALSLDAFSAGFAYGLRRIKIPLVSYCALICASMFIVGLSVFFGSAVAQIIPPVWGEKLGGMILLGIGLWWLFRPRNNNKNINQEDEKVKKVVELRLASLAVIIQIFEEPVCADIDASGVISIQESLFFSFCPFC</sequence>
<dbReference type="Proteomes" id="UP000046155">
    <property type="component" value="Unassembled WGS sequence"/>
</dbReference>
<evidence type="ECO:0000256" key="1">
    <source>
        <dbReference type="ARBA" id="ARBA00022475"/>
    </source>
</evidence>
<keyword evidence="4 5" id="KW-0472">Membrane</keyword>
<feature type="transmembrane region" description="Helical" evidence="5">
    <location>
        <begin position="6"/>
        <end position="26"/>
    </location>
</feature>
<feature type="transmembrane region" description="Helical" evidence="5">
    <location>
        <begin position="64"/>
        <end position="83"/>
    </location>
</feature>
<dbReference type="RefSeq" id="WP_044665449.1">
    <property type="nucleotide sequence ID" value="NZ_CDRZ01000249.1"/>
</dbReference>
<name>A0A0B7MFX8_9FIRM</name>
<evidence type="ECO:0000256" key="5">
    <source>
        <dbReference type="SAM" id="Phobius"/>
    </source>
</evidence>
<dbReference type="Pfam" id="PF02659">
    <property type="entry name" value="Mntp"/>
    <property type="match status" value="1"/>
</dbReference>
<dbReference type="PANTHER" id="PTHR35529">
    <property type="entry name" value="MANGANESE EFFLUX PUMP MNTP-RELATED"/>
    <property type="match status" value="1"/>
</dbReference>